<evidence type="ECO:0000313" key="2">
    <source>
        <dbReference type="EMBL" id="GAT42555.1"/>
    </source>
</evidence>
<reference evidence="2" key="1">
    <citation type="submission" date="2014-09" db="EMBL/GenBank/DDBJ databases">
        <title>Genome sequence of the luminous mushroom Mycena chlorophos for searching fungal bioluminescence genes.</title>
        <authorList>
            <person name="Tanaka Y."/>
            <person name="Kasuga D."/>
            <person name="Oba Y."/>
            <person name="Hase S."/>
            <person name="Sato K."/>
            <person name="Oba Y."/>
            <person name="Sakakibara Y."/>
        </authorList>
    </citation>
    <scope>NUCLEOTIDE SEQUENCE</scope>
</reference>
<name>A0ABQ0KVK5_MYCCL</name>
<feature type="compositionally biased region" description="Low complexity" evidence="1">
    <location>
        <begin position="53"/>
        <end position="65"/>
    </location>
</feature>
<dbReference type="Proteomes" id="UP000815677">
    <property type="component" value="Unassembled WGS sequence"/>
</dbReference>
<feature type="region of interest" description="Disordered" evidence="1">
    <location>
        <begin position="43"/>
        <end position="73"/>
    </location>
</feature>
<feature type="region of interest" description="Disordered" evidence="1">
    <location>
        <begin position="116"/>
        <end position="149"/>
    </location>
</feature>
<protein>
    <submittedName>
        <fullName evidence="2">Uncharacterized protein</fullName>
    </submittedName>
</protein>
<sequence length="149" mass="16205">MAPRPQAPSSQVAFCAVCPLWALTDPGLFPPARMTGLVAVFDSPPSHDQASHASSTSDRASRCSSPPRATPPHMALQYVYSRPSATRHEFAGAAYDNTLLHEPAVVPAAAVKDRYAYTTGTRSDTRTDTYTRSEPYSRPETRTESYTDV</sequence>
<feature type="compositionally biased region" description="Basic and acidic residues" evidence="1">
    <location>
        <begin position="123"/>
        <end position="149"/>
    </location>
</feature>
<gene>
    <name evidence="2" type="ORF">MCHLO_00267</name>
</gene>
<keyword evidence="3" id="KW-1185">Reference proteome</keyword>
<evidence type="ECO:0000313" key="3">
    <source>
        <dbReference type="Proteomes" id="UP000815677"/>
    </source>
</evidence>
<accession>A0ABQ0KVK5</accession>
<evidence type="ECO:0000256" key="1">
    <source>
        <dbReference type="SAM" id="MobiDB-lite"/>
    </source>
</evidence>
<dbReference type="EMBL" id="DF838068">
    <property type="protein sequence ID" value="GAT42555.1"/>
    <property type="molecule type" value="Genomic_DNA"/>
</dbReference>
<proteinExistence type="predicted"/>
<organism evidence="2 3">
    <name type="scientific">Mycena chlorophos</name>
    <name type="common">Agaric fungus</name>
    <name type="synonym">Agaricus chlorophos</name>
    <dbReference type="NCBI Taxonomy" id="658473"/>
    <lineage>
        <taxon>Eukaryota</taxon>
        <taxon>Fungi</taxon>
        <taxon>Dikarya</taxon>
        <taxon>Basidiomycota</taxon>
        <taxon>Agaricomycotina</taxon>
        <taxon>Agaricomycetes</taxon>
        <taxon>Agaricomycetidae</taxon>
        <taxon>Agaricales</taxon>
        <taxon>Marasmiineae</taxon>
        <taxon>Mycenaceae</taxon>
        <taxon>Mycena</taxon>
    </lineage>
</organism>